<sequence>MLLIKLCRCNDQFRAHLLERNMLVWMCRALAVMTSPRTPIPLRTSSVFTELSPFCSSLDLVYTFLQPADTRVELIEVAIRHRLLPSLVRAINLADCFGPLIGILEMLTEYGEKQPVLARKAMNEIVRGKLDVREDLPLDTTLHPSVLDSLAKHRDEAWEAWEKMKGAIIGDRDILEKCMNPKCRTKPRKAKLRKCSRCLELVVCSQECHRMIWDAGQKYQCWKLYDFLLVVGSKISHYAARYTGVLILFVPEEDQAIFPKQPAALD</sequence>
<evidence type="ECO:0000259" key="5">
    <source>
        <dbReference type="PROSITE" id="PS50865"/>
    </source>
</evidence>
<feature type="domain" description="MYND-type" evidence="5">
    <location>
        <begin position="183"/>
        <end position="221"/>
    </location>
</feature>
<organism evidence="6 7">
    <name type="scientific">Armillaria novae-zelandiae</name>
    <dbReference type="NCBI Taxonomy" id="153914"/>
    <lineage>
        <taxon>Eukaryota</taxon>
        <taxon>Fungi</taxon>
        <taxon>Dikarya</taxon>
        <taxon>Basidiomycota</taxon>
        <taxon>Agaricomycotina</taxon>
        <taxon>Agaricomycetes</taxon>
        <taxon>Agaricomycetidae</taxon>
        <taxon>Agaricales</taxon>
        <taxon>Marasmiineae</taxon>
        <taxon>Physalacriaceae</taxon>
        <taxon>Armillaria</taxon>
    </lineage>
</organism>
<keyword evidence="1" id="KW-0479">Metal-binding</keyword>
<dbReference type="Proteomes" id="UP001175227">
    <property type="component" value="Unassembled WGS sequence"/>
</dbReference>
<name>A0AA39U8W5_9AGAR</name>
<evidence type="ECO:0000256" key="1">
    <source>
        <dbReference type="ARBA" id="ARBA00022723"/>
    </source>
</evidence>
<dbReference type="InterPro" id="IPR002893">
    <property type="entry name" value="Znf_MYND"/>
</dbReference>
<keyword evidence="2 4" id="KW-0863">Zinc-finger</keyword>
<dbReference type="GO" id="GO:0008270">
    <property type="term" value="F:zinc ion binding"/>
    <property type="evidence" value="ECO:0007669"/>
    <property type="project" value="UniProtKB-KW"/>
</dbReference>
<evidence type="ECO:0000256" key="2">
    <source>
        <dbReference type="ARBA" id="ARBA00022771"/>
    </source>
</evidence>
<proteinExistence type="predicted"/>
<dbReference type="AlphaFoldDB" id="A0AA39U8W5"/>
<gene>
    <name evidence="6" type="ORF">IW261DRAFT_1594577</name>
</gene>
<evidence type="ECO:0000256" key="3">
    <source>
        <dbReference type="ARBA" id="ARBA00022833"/>
    </source>
</evidence>
<comment type="caution">
    <text evidence="6">The sequence shown here is derived from an EMBL/GenBank/DDBJ whole genome shotgun (WGS) entry which is preliminary data.</text>
</comment>
<keyword evidence="3" id="KW-0862">Zinc</keyword>
<evidence type="ECO:0000256" key="4">
    <source>
        <dbReference type="PROSITE-ProRule" id="PRU00134"/>
    </source>
</evidence>
<dbReference type="PROSITE" id="PS50865">
    <property type="entry name" value="ZF_MYND_2"/>
    <property type="match status" value="1"/>
</dbReference>
<protein>
    <recommendedName>
        <fullName evidence="5">MYND-type domain-containing protein</fullName>
    </recommendedName>
</protein>
<reference evidence="6" key="1">
    <citation type="submission" date="2023-06" db="EMBL/GenBank/DDBJ databases">
        <authorList>
            <consortium name="Lawrence Berkeley National Laboratory"/>
            <person name="Ahrendt S."/>
            <person name="Sahu N."/>
            <person name="Indic B."/>
            <person name="Wong-Bajracharya J."/>
            <person name="Merenyi Z."/>
            <person name="Ke H.-M."/>
            <person name="Monk M."/>
            <person name="Kocsube S."/>
            <person name="Drula E."/>
            <person name="Lipzen A."/>
            <person name="Balint B."/>
            <person name="Henrissat B."/>
            <person name="Andreopoulos B."/>
            <person name="Martin F.M."/>
            <person name="Harder C.B."/>
            <person name="Rigling D."/>
            <person name="Ford K.L."/>
            <person name="Foster G.D."/>
            <person name="Pangilinan J."/>
            <person name="Papanicolaou A."/>
            <person name="Barry K."/>
            <person name="LaButti K."/>
            <person name="Viragh M."/>
            <person name="Koriabine M."/>
            <person name="Yan M."/>
            <person name="Riley R."/>
            <person name="Champramary S."/>
            <person name="Plett K.L."/>
            <person name="Tsai I.J."/>
            <person name="Slot J."/>
            <person name="Sipos G."/>
            <person name="Plett J."/>
            <person name="Nagy L.G."/>
            <person name="Grigoriev I.V."/>
        </authorList>
    </citation>
    <scope>NUCLEOTIDE SEQUENCE</scope>
    <source>
        <strain evidence="6">ICMP 16352</strain>
    </source>
</reference>
<keyword evidence="7" id="KW-1185">Reference proteome</keyword>
<evidence type="ECO:0000313" key="7">
    <source>
        <dbReference type="Proteomes" id="UP001175227"/>
    </source>
</evidence>
<evidence type="ECO:0000313" key="6">
    <source>
        <dbReference type="EMBL" id="KAK0477403.1"/>
    </source>
</evidence>
<dbReference type="EMBL" id="JAUEPR010000017">
    <property type="protein sequence ID" value="KAK0477403.1"/>
    <property type="molecule type" value="Genomic_DNA"/>
</dbReference>
<accession>A0AA39U8W5</accession>